<dbReference type="InterPro" id="IPR011322">
    <property type="entry name" value="N-reg_PII-like_a/b"/>
</dbReference>
<dbReference type="eggNOG" id="COG0347">
    <property type="taxonomic scope" value="Bacteria"/>
</dbReference>
<dbReference type="Gene3D" id="3.30.70.120">
    <property type="match status" value="1"/>
</dbReference>
<evidence type="ECO:0000313" key="2">
    <source>
        <dbReference type="Proteomes" id="UP000001683"/>
    </source>
</evidence>
<dbReference type="InParanoid" id="B2A1H9"/>
<dbReference type="PROSITE" id="PS51343">
    <property type="entry name" value="PII_GLNB_DOM"/>
    <property type="match status" value="1"/>
</dbReference>
<dbReference type="GO" id="GO:0006808">
    <property type="term" value="P:regulation of nitrogen utilization"/>
    <property type="evidence" value="ECO:0007669"/>
    <property type="project" value="InterPro"/>
</dbReference>
<evidence type="ECO:0008006" key="3">
    <source>
        <dbReference type="Google" id="ProtNLM"/>
    </source>
</evidence>
<dbReference type="STRING" id="457570.Nther_1136"/>
<dbReference type="GO" id="GO:0030234">
    <property type="term" value="F:enzyme regulator activity"/>
    <property type="evidence" value="ECO:0007669"/>
    <property type="project" value="InterPro"/>
</dbReference>
<dbReference type="Pfam" id="PF00543">
    <property type="entry name" value="P-II"/>
    <property type="match status" value="1"/>
</dbReference>
<dbReference type="OrthoDB" id="9810781at2"/>
<name>B2A1H9_NATTJ</name>
<dbReference type="KEGG" id="nth:Nther_1136"/>
<dbReference type="InterPro" id="IPR015867">
    <property type="entry name" value="N-reg_PII/ATP_PRibTrfase_C"/>
</dbReference>
<dbReference type="RefSeq" id="WP_012447594.1">
    <property type="nucleotide sequence ID" value="NC_010718.1"/>
</dbReference>
<proteinExistence type="predicted"/>
<dbReference type="HOGENOM" id="CLU_155828_0_0_9"/>
<dbReference type="EMBL" id="CP001034">
    <property type="protein sequence ID" value="ACB84719.1"/>
    <property type="molecule type" value="Genomic_DNA"/>
</dbReference>
<keyword evidence="2" id="KW-1185">Reference proteome</keyword>
<reference evidence="1 2" key="1">
    <citation type="submission" date="2008-04" db="EMBL/GenBank/DDBJ databases">
        <title>Complete sequence of chromosome of Natranaerobius thermophilus JW/NM-WN-LF.</title>
        <authorList>
            <consortium name="US DOE Joint Genome Institute"/>
            <person name="Copeland A."/>
            <person name="Lucas S."/>
            <person name="Lapidus A."/>
            <person name="Glavina del Rio T."/>
            <person name="Dalin E."/>
            <person name="Tice H."/>
            <person name="Bruce D."/>
            <person name="Goodwin L."/>
            <person name="Pitluck S."/>
            <person name="Chertkov O."/>
            <person name="Brettin T."/>
            <person name="Detter J.C."/>
            <person name="Han C."/>
            <person name="Kuske C.R."/>
            <person name="Schmutz J."/>
            <person name="Larimer F."/>
            <person name="Land M."/>
            <person name="Hauser L."/>
            <person name="Kyrpides N."/>
            <person name="Lykidis A."/>
            <person name="Mesbah N.M."/>
            <person name="Wiegel J."/>
        </authorList>
    </citation>
    <scope>NUCLEOTIDE SEQUENCE [LARGE SCALE GENOMIC DNA]</scope>
    <source>
        <strain evidence="2">ATCC BAA-1301 / DSM 18059 / JW/NM-WN-LF</strain>
    </source>
</reference>
<dbReference type="InterPro" id="IPR002187">
    <property type="entry name" value="N-reg_PII"/>
</dbReference>
<protein>
    <recommendedName>
        <fullName evidence="3">Nitrogen regulatory protein P-II</fullName>
    </recommendedName>
</protein>
<dbReference type="AlphaFoldDB" id="B2A1H9"/>
<accession>B2A1H9</accession>
<dbReference type="SUPFAM" id="SSF54913">
    <property type="entry name" value="GlnB-like"/>
    <property type="match status" value="1"/>
</dbReference>
<dbReference type="Proteomes" id="UP000001683">
    <property type="component" value="Chromosome"/>
</dbReference>
<sequence length="112" mass="12574">MKLLVVTISDRTKLTPILDKFYERGIKGATVIDSHGMGHLIADHFPFFSRFAEIGDPQSDLNYTIFSVIKDEGLVDRAIKTIEEEVGDLEEENSGLAFVLPIDYVKGFPKQD</sequence>
<gene>
    <name evidence="1" type="ordered locus">Nther_1136</name>
</gene>
<evidence type="ECO:0000313" key="1">
    <source>
        <dbReference type="EMBL" id="ACB84719.1"/>
    </source>
</evidence>
<organism evidence="1 2">
    <name type="scientific">Natranaerobius thermophilus (strain ATCC BAA-1301 / DSM 18059 / JW/NM-WN-LF)</name>
    <dbReference type="NCBI Taxonomy" id="457570"/>
    <lineage>
        <taxon>Bacteria</taxon>
        <taxon>Bacillati</taxon>
        <taxon>Bacillota</taxon>
        <taxon>Clostridia</taxon>
        <taxon>Natranaerobiales</taxon>
        <taxon>Natranaerobiaceae</taxon>
        <taxon>Natranaerobius</taxon>
    </lineage>
</organism>
<reference evidence="1 2" key="2">
    <citation type="journal article" date="2011" name="J. Bacteriol.">
        <title>Complete genome sequence of the anaerobic, halophilic alkalithermophile Natranaerobius thermophilus JW/NM-WN-LF.</title>
        <authorList>
            <person name="Zhao B."/>
            <person name="Mesbah N.M."/>
            <person name="Dalin E."/>
            <person name="Goodwin L."/>
            <person name="Nolan M."/>
            <person name="Pitluck S."/>
            <person name="Chertkov O."/>
            <person name="Brettin T.S."/>
            <person name="Han J."/>
            <person name="Larimer F.W."/>
            <person name="Land M.L."/>
            <person name="Hauser L."/>
            <person name="Kyrpides N."/>
            <person name="Wiegel J."/>
        </authorList>
    </citation>
    <scope>NUCLEOTIDE SEQUENCE [LARGE SCALE GENOMIC DNA]</scope>
    <source>
        <strain evidence="2">ATCC BAA-1301 / DSM 18059 / JW/NM-WN-LF</strain>
    </source>
</reference>